<dbReference type="Proteomes" id="UP000318815">
    <property type="component" value="Unassembled WGS sequence"/>
</dbReference>
<sequence length="246" mass="28307">MNGVMHPWESPHFMIGGDHQSPRFNAFTIAERLASGNTYPAFVRRDFYKIMLFHGEAVFHFGDESIAVSGDTLLFFHPRLPYTHGDIKTDISGYCCVFTEEFFREYFRGKLDDIPLFQSGAKPIFSLEAEAVKEVTIAFDKIISELRSEYVYRFELIRSYIMELIYYALKLAPFENTQPETNASARITAVFSELLERQFPVDVFSPKILLRTPKDFAERLAIHVNYLNRAVKKETGKTTSELILSG</sequence>
<dbReference type="GO" id="GO:0003677">
    <property type="term" value="F:DNA binding"/>
    <property type="evidence" value="ECO:0007669"/>
    <property type="project" value="UniProtKB-KW"/>
</dbReference>
<reference evidence="2 3" key="1">
    <citation type="submission" date="2019-08" db="EMBL/GenBank/DDBJ databases">
        <title>Whole genome sequencing of chitin degrading bacteria Chitinophaga pinensis YS16.</title>
        <authorList>
            <person name="Singh R.P."/>
            <person name="Manchanda G."/>
            <person name="Maurya I.K."/>
            <person name="Joshi N.K."/>
            <person name="Srivastava A.K."/>
        </authorList>
    </citation>
    <scope>NUCLEOTIDE SEQUENCE [LARGE SCALE GENOMIC DNA]</scope>
    <source>
        <strain evidence="2 3">YS-16</strain>
    </source>
</reference>
<evidence type="ECO:0000313" key="2">
    <source>
        <dbReference type="EMBL" id="TWV99663.1"/>
    </source>
</evidence>
<dbReference type="AlphaFoldDB" id="A0A5C6LSK7"/>
<proteinExistence type="predicted"/>
<dbReference type="SUPFAM" id="SSF51215">
    <property type="entry name" value="Regulatory protein AraC"/>
    <property type="match status" value="1"/>
</dbReference>
<dbReference type="EMBL" id="VOHS01000014">
    <property type="protein sequence ID" value="TWV99663.1"/>
    <property type="molecule type" value="Genomic_DNA"/>
</dbReference>
<evidence type="ECO:0000256" key="1">
    <source>
        <dbReference type="ARBA" id="ARBA00023125"/>
    </source>
</evidence>
<protein>
    <submittedName>
        <fullName evidence="2">AraC family transcriptional regulator</fullName>
    </submittedName>
</protein>
<dbReference type="OrthoDB" id="629929at2"/>
<keyword evidence="1" id="KW-0238">DNA-binding</keyword>
<accession>A0A5C6LSK7</accession>
<keyword evidence="3" id="KW-1185">Reference proteome</keyword>
<dbReference type="InterPro" id="IPR037923">
    <property type="entry name" value="HTH-like"/>
</dbReference>
<name>A0A5C6LSK7_9BACT</name>
<organism evidence="2 3">
    <name type="scientific">Chitinophaga pinensis</name>
    <dbReference type="NCBI Taxonomy" id="79329"/>
    <lineage>
        <taxon>Bacteria</taxon>
        <taxon>Pseudomonadati</taxon>
        <taxon>Bacteroidota</taxon>
        <taxon>Chitinophagia</taxon>
        <taxon>Chitinophagales</taxon>
        <taxon>Chitinophagaceae</taxon>
        <taxon>Chitinophaga</taxon>
    </lineage>
</organism>
<gene>
    <name evidence="2" type="ORF">FEF09_15740</name>
</gene>
<dbReference type="RefSeq" id="WP_146306004.1">
    <property type="nucleotide sequence ID" value="NZ_VOHS01000014.1"/>
</dbReference>
<evidence type="ECO:0000313" key="3">
    <source>
        <dbReference type="Proteomes" id="UP000318815"/>
    </source>
</evidence>
<comment type="caution">
    <text evidence="2">The sequence shown here is derived from an EMBL/GenBank/DDBJ whole genome shotgun (WGS) entry which is preliminary data.</text>
</comment>